<comment type="caution">
    <text evidence="2">The sequence shown here is derived from an EMBL/GenBank/DDBJ whole genome shotgun (WGS) entry which is preliminary data.</text>
</comment>
<evidence type="ECO:0000256" key="1">
    <source>
        <dbReference type="SAM" id="MobiDB-lite"/>
    </source>
</evidence>
<evidence type="ECO:0000313" key="3">
    <source>
        <dbReference type="Proteomes" id="UP001273505"/>
    </source>
</evidence>
<dbReference type="RefSeq" id="WP_302721875.1">
    <property type="nucleotide sequence ID" value="NZ_JAULRU010000418.1"/>
</dbReference>
<reference evidence="2 3" key="1">
    <citation type="submission" date="2023-11" db="EMBL/GenBank/DDBJ databases">
        <title>Gilvimarinus fulvus sp. nov., isolated from the surface of Kelp.</title>
        <authorList>
            <person name="Sun Y.Y."/>
            <person name="Gong Y."/>
            <person name="Du Z.J."/>
        </authorList>
    </citation>
    <scope>NUCLEOTIDE SEQUENCE [LARGE SCALE GENOMIC DNA]</scope>
    <source>
        <strain evidence="2 3">SDUM040013</strain>
    </source>
</reference>
<name>A0ABU4S776_9GAMM</name>
<protein>
    <submittedName>
        <fullName evidence="2">Uncharacterized protein</fullName>
    </submittedName>
</protein>
<accession>A0ABU4S776</accession>
<dbReference type="Proteomes" id="UP001273505">
    <property type="component" value="Unassembled WGS sequence"/>
</dbReference>
<gene>
    <name evidence="2" type="ORF">SCD92_19510</name>
</gene>
<organism evidence="2 3">
    <name type="scientific">Gilvimarinus gilvus</name>
    <dbReference type="NCBI Taxonomy" id="3058038"/>
    <lineage>
        <taxon>Bacteria</taxon>
        <taxon>Pseudomonadati</taxon>
        <taxon>Pseudomonadota</taxon>
        <taxon>Gammaproteobacteria</taxon>
        <taxon>Cellvibrionales</taxon>
        <taxon>Cellvibrionaceae</taxon>
        <taxon>Gilvimarinus</taxon>
    </lineage>
</organism>
<sequence>METKLQELYSLFLEYQELADLIPMDYPGSRMLPRLNKDLARLSIELLTINESQPQFEGGSQRRTAVATTPRIEAVNKP</sequence>
<dbReference type="EMBL" id="JAXAFO010000079">
    <property type="protein sequence ID" value="MDX6851559.1"/>
    <property type="molecule type" value="Genomic_DNA"/>
</dbReference>
<keyword evidence="3" id="KW-1185">Reference proteome</keyword>
<evidence type="ECO:0000313" key="2">
    <source>
        <dbReference type="EMBL" id="MDX6851559.1"/>
    </source>
</evidence>
<feature type="region of interest" description="Disordered" evidence="1">
    <location>
        <begin position="55"/>
        <end position="78"/>
    </location>
</feature>
<proteinExistence type="predicted"/>